<protein>
    <submittedName>
        <fullName evidence="1">Uncharacterized protein</fullName>
    </submittedName>
</protein>
<dbReference type="AlphaFoldDB" id="A0A7V5HYR5"/>
<evidence type="ECO:0000313" key="1">
    <source>
        <dbReference type="EMBL" id="HHF98403.1"/>
    </source>
</evidence>
<name>A0A7V5HYR5_UNCAE</name>
<organism evidence="1">
    <name type="scientific">Aerophobetes bacterium</name>
    <dbReference type="NCBI Taxonomy" id="2030807"/>
    <lineage>
        <taxon>Bacteria</taxon>
        <taxon>Candidatus Aerophobota</taxon>
    </lineage>
</organism>
<reference evidence="1" key="1">
    <citation type="journal article" date="2020" name="mSystems">
        <title>Genome- and Community-Level Interaction Insights into Carbon Utilization and Element Cycling Functions of Hydrothermarchaeota in Hydrothermal Sediment.</title>
        <authorList>
            <person name="Zhou Z."/>
            <person name="Liu Y."/>
            <person name="Xu W."/>
            <person name="Pan J."/>
            <person name="Luo Z.H."/>
            <person name="Li M."/>
        </authorList>
    </citation>
    <scope>NUCLEOTIDE SEQUENCE [LARGE SCALE GENOMIC DNA]</scope>
    <source>
        <strain evidence="1">HyVt-92</strain>
    </source>
</reference>
<proteinExistence type="predicted"/>
<dbReference type="Proteomes" id="UP000886070">
    <property type="component" value="Unassembled WGS sequence"/>
</dbReference>
<sequence length="184" mass="21897">MRKTIPRAHPLSKLFTALVERSFCEYLGLYDPYITFYISNLLIEFTHVDNLYKIRDSRGKRLEDIGEMLAESDLTSRAESLEREREVRKHIGDYTLFFTGMFPESLRKRAGVIWIDHFREYINVGKESYRIVAQFDCGEYKKEALLFRKLADNFDVCVVGLNFVKKELEKMQQPDYLRVKRIIY</sequence>
<accession>A0A7V5HYR5</accession>
<comment type="caution">
    <text evidence="1">The sequence shown here is derived from an EMBL/GenBank/DDBJ whole genome shotgun (WGS) entry which is preliminary data.</text>
</comment>
<dbReference type="EMBL" id="DRTT01000085">
    <property type="protein sequence ID" value="HHF98403.1"/>
    <property type="molecule type" value="Genomic_DNA"/>
</dbReference>
<gene>
    <name evidence="1" type="ORF">ENL39_02825</name>
</gene>